<sequence>MMTDEERCRRVNNPPQCPKASDSLRIGLLSASPIAPNAIIRPAMSMSSVIIAGIAANDINRATIYAQEWASKKYSTAKHVEANFLLVPGICQPTDFRYSYELAGGALMDLGYVLSAARYFLGAEPVTCLSAKATPLPGSHEKVDNELEATLDFGKGKTAGIKCALSKEGLEEEVQEVTINTESHCLALKGYVLPHYGNTLTITELESGKVIKESLKFLYEEFSKILVTPSGLWLMKIAVLMEKTS</sequence>
<dbReference type="Pfam" id="PF22725">
    <property type="entry name" value="GFO_IDH_MocA_C3"/>
    <property type="match status" value="1"/>
</dbReference>
<evidence type="ECO:0000256" key="2">
    <source>
        <dbReference type="ARBA" id="ARBA00023002"/>
    </source>
</evidence>
<evidence type="ECO:0000313" key="4">
    <source>
        <dbReference type="EMBL" id="KAK9659776.1"/>
    </source>
</evidence>
<comment type="similarity">
    <text evidence="1">Belongs to the Gfo/Idh/MocA family.</text>
</comment>
<keyword evidence="2" id="KW-0560">Oxidoreductase</keyword>
<accession>A0ABR2VIX4</accession>
<comment type="caution">
    <text evidence="4">The sequence shown here is derived from an EMBL/GenBank/DDBJ whole genome shotgun (WGS) entry which is preliminary data.</text>
</comment>
<evidence type="ECO:0000259" key="3">
    <source>
        <dbReference type="Pfam" id="PF22725"/>
    </source>
</evidence>
<gene>
    <name evidence="4" type="ORF">K7432_018525</name>
</gene>
<evidence type="ECO:0000256" key="1">
    <source>
        <dbReference type="ARBA" id="ARBA00010928"/>
    </source>
</evidence>
<evidence type="ECO:0000313" key="5">
    <source>
        <dbReference type="Proteomes" id="UP001479436"/>
    </source>
</evidence>
<dbReference type="SUPFAM" id="SSF55347">
    <property type="entry name" value="Glyceraldehyde-3-phosphate dehydrogenase-like, C-terminal domain"/>
    <property type="match status" value="1"/>
</dbReference>
<name>A0ABR2VIX4_9FUNG</name>
<protein>
    <recommendedName>
        <fullName evidence="3">GFO/IDH/MocA-like oxidoreductase domain-containing protein</fullName>
    </recommendedName>
</protein>
<keyword evidence="5" id="KW-1185">Reference proteome</keyword>
<dbReference type="Gene3D" id="3.30.360.10">
    <property type="entry name" value="Dihydrodipicolinate Reductase, domain 2"/>
    <property type="match status" value="1"/>
</dbReference>
<feature type="domain" description="GFO/IDH/MocA-like oxidoreductase" evidence="3">
    <location>
        <begin position="81"/>
        <end position="169"/>
    </location>
</feature>
<dbReference type="PANTHER" id="PTHR22604">
    <property type="entry name" value="OXIDOREDUCTASES"/>
    <property type="match status" value="1"/>
</dbReference>
<dbReference type="PANTHER" id="PTHR22604:SF105">
    <property type="entry name" value="TRANS-1,2-DIHYDROBENZENE-1,2-DIOL DEHYDROGENASE"/>
    <property type="match status" value="1"/>
</dbReference>
<dbReference type="Proteomes" id="UP001479436">
    <property type="component" value="Unassembled WGS sequence"/>
</dbReference>
<dbReference type="InterPro" id="IPR055170">
    <property type="entry name" value="GFO_IDH_MocA-like_dom"/>
</dbReference>
<dbReference type="EMBL" id="JASJQH010013268">
    <property type="protein sequence ID" value="KAK9659776.1"/>
    <property type="molecule type" value="Genomic_DNA"/>
</dbReference>
<proteinExistence type="inferred from homology"/>
<reference evidence="4 5" key="1">
    <citation type="submission" date="2023-04" db="EMBL/GenBank/DDBJ databases">
        <title>Genome of Basidiobolus ranarum AG-B5.</title>
        <authorList>
            <person name="Stajich J.E."/>
            <person name="Carter-House D."/>
            <person name="Gryganskyi A."/>
        </authorList>
    </citation>
    <scope>NUCLEOTIDE SEQUENCE [LARGE SCALE GENOMIC DNA]</scope>
    <source>
        <strain evidence="4 5">AG-B5</strain>
    </source>
</reference>
<dbReference type="InterPro" id="IPR050984">
    <property type="entry name" value="Gfo/Idh/MocA_domain"/>
</dbReference>
<organism evidence="4 5">
    <name type="scientific">Basidiobolus ranarum</name>
    <dbReference type="NCBI Taxonomy" id="34480"/>
    <lineage>
        <taxon>Eukaryota</taxon>
        <taxon>Fungi</taxon>
        <taxon>Fungi incertae sedis</taxon>
        <taxon>Zoopagomycota</taxon>
        <taxon>Entomophthoromycotina</taxon>
        <taxon>Basidiobolomycetes</taxon>
        <taxon>Basidiobolales</taxon>
        <taxon>Basidiobolaceae</taxon>
        <taxon>Basidiobolus</taxon>
    </lineage>
</organism>